<dbReference type="SUPFAM" id="SSF56672">
    <property type="entry name" value="DNA/RNA polymerases"/>
    <property type="match status" value="1"/>
</dbReference>
<proteinExistence type="predicted"/>
<comment type="caution">
    <text evidence="2">The sequence shown here is derived from an EMBL/GenBank/DDBJ whole genome shotgun (WGS) entry which is preliminary data.</text>
</comment>
<dbReference type="GO" id="GO:0006260">
    <property type="term" value="P:DNA replication"/>
    <property type="evidence" value="ECO:0007669"/>
    <property type="project" value="InterPro"/>
</dbReference>
<protein>
    <recommendedName>
        <fullName evidence="1">DNA-directed DNA polymerase family A palm domain-containing protein</fullName>
    </recommendedName>
</protein>
<sequence>MGGDEDGSSPLGNGTRSVRYWGKTGGLAFFYGRGPNSFSLDYQLPIKESRFIRDRFFTIYPGIGRYHEWIKHRLRHKDRTLVNCYGRKRKFRERWDDALFRTAYDWIPQSTVAHKINQEGLRFLYENQQWFAPVEILNQVHDDIWFQISLDHPWQIHADIITRLRDSLSTPISWEGTNFTIPVNEIKLSPKNFKNMEKANISSSSSQEVSKELSHVYQRFLE</sequence>
<name>A0A0F9B905_9ZZZZ</name>
<evidence type="ECO:0000259" key="1">
    <source>
        <dbReference type="Pfam" id="PF00476"/>
    </source>
</evidence>
<feature type="domain" description="DNA-directed DNA polymerase family A palm" evidence="1">
    <location>
        <begin position="15"/>
        <end position="160"/>
    </location>
</feature>
<accession>A0A0F9B905</accession>
<evidence type="ECO:0000313" key="2">
    <source>
        <dbReference type="EMBL" id="KKK87179.1"/>
    </source>
</evidence>
<dbReference type="InterPro" id="IPR043502">
    <property type="entry name" value="DNA/RNA_pol_sf"/>
</dbReference>
<reference evidence="2" key="1">
    <citation type="journal article" date="2015" name="Nature">
        <title>Complex archaea that bridge the gap between prokaryotes and eukaryotes.</title>
        <authorList>
            <person name="Spang A."/>
            <person name="Saw J.H."/>
            <person name="Jorgensen S.L."/>
            <person name="Zaremba-Niedzwiedzka K."/>
            <person name="Martijn J."/>
            <person name="Lind A.E."/>
            <person name="van Eijk R."/>
            <person name="Schleper C."/>
            <person name="Guy L."/>
            <person name="Ettema T.J."/>
        </authorList>
    </citation>
    <scope>NUCLEOTIDE SEQUENCE</scope>
</reference>
<dbReference type="InterPro" id="IPR001098">
    <property type="entry name" value="DNA-dir_DNA_pol_A_palm_dom"/>
</dbReference>
<dbReference type="EMBL" id="LAZR01050518">
    <property type="protein sequence ID" value="KKK87179.1"/>
    <property type="molecule type" value="Genomic_DNA"/>
</dbReference>
<dbReference type="AlphaFoldDB" id="A0A0F9B905"/>
<dbReference type="GO" id="GO:0003887">
    <property type="term" value="F:DNA-directed DNA polymerase activity"/>
    <property type="evidence" value="ECO:0007669"/>
    <property type="project" value="InterPro"/>
</dbReference>
<dbReference type="GO" id="GO:0003677">
    <property type="term" value="F:DNA binding"/>
    <property type="evidence" value="ECO:0007669"/>
    <property type="project" value="InterPro"/>
</dbReference>
<organism evidence="2">
    <name type="scientific">marine sediment metagenome</name>
    <dbReference type="NCBI Taxonomy" id="412755"/>
    <lineage>
        <taxon>unclassified sequences</taxon>
        <taxon>metagenomes</taxon>
        <taxon>ecological metagenomes</taxon>
    </lineage>
</organism>
<gene>
    <name evidence="2" type="ORF">LCGC14_2755850</name>
</gene>
<dbReference type="Gene3D" id="3.30.70.370">
    <property type="match status" value="1"/>
</dbReference>
<dbReference type="Pfam" id="PF00476">
    <property type="entry name" value="DNA_pol_A"/>
    <property type="match status" value="1"/>
</dbReference>
<dbReference type="Gene3D" id="1.10.150.20">
    <property type="entry name" value="5' to 3' exonuclease, C-terminal subdomain"/>
    <property type="match status" value="1"/>
</dbReference>